<dbReference type="Proteomes" id="UP000534783">
    <property type="component" value="Unassembled WGS sequence"/>
</dbReference>
<dbReference type="RefSeq" id="WP_168058435.1">
    <property type="nucleotide sequence ID" value="NZ_VTOW01000001.1"/>
</dbReference>
<dbReference type="InterPro" id="IPR010927">
    <property type="entry name" value="T4SS_TraH"/>
</dbReference>
<reference evidence="1 2" key="1">
    <citation type="journal article" date="2020" name="Nature">
        <title>Bacterial chemolithoautotrophy via manganese oxidation.</title>
        <authorList>
            <person name="Yu H."/>
            <person name="Leadbetter J.R."/>
        </authorList>
    </citation>
    <scope>NUCLEOTIDE SEQUENCE [LARGE SCALE GENOMIC DNA]</scope>
    <source>
        <strain evidence="1 2">Mn-1</strain>
    </source>
</reference>
<gene>
    <name evidence="1" type="ORF">MNODULE_05370</name>
</gene>
<dbReference type="EMBL" id="VTOW01000001">
    <property type="protein sequence ID" value="NKE70172.1"/>
    <property type="molecule type" value="Genomic_DNA"/>
</dbReference>
<dbReference type="Pfam" id="PF06122">
    <property type="entry name" value="TraH"/>
    <property type="match status" value="1"/>
</dbReference>
<comment type="caution">
    <text evidence="1">The sequence shown here is derived from an EMBL/GenBank/DDBJ whole genome shotgun (WGS) entry which is preliminary data.</text>
</comment>
<dbReference type="AlphaFoldDB" id="A0A7X6DN46"/>
<evidence type="ECO:0008006" key="3">
    <source>
        <dbReference type="Google" id="ProtNLM"/>
    </source>
</evidence>
<sequence>MPRKFLIVIFIVLIPAWIHAGWVDDWIDQKTETSPGYFEGQKRGYFNGGSFSARWYNSNDYIASLNPPRVKTGCGGIDVFGGAVSFLDFDRLVQKLQAMLTNAPAVAFDLAFNTLCEPCAKSIKSFEAITDTLNQLQFNDCQASQVLVAKTFQGMGAENAQIRAMAESDYTLNRGLQTLRAKLTDTWKSNNNQQTVNDNAQIAGCPTGLKEIFATPGKTVLQAIAEKKAYPTEYIDLARGFTGDIGITEITSPNGTRQIEPILIPPCEQNKEGAIDNFFTGQAYLRPADGSACRLITDANANLNQWAGNKLQGIVNKMRSGLALAPDEEGFINTLPLPAYSALKVAVISDQPGSTIAILSNITARAYAFNMMSDLYHLSLQSLYTARSVISAQGQAAQSDCQIDLMAPAIAQTEKLVVQIHASVEEIQRAYAAIAGEINTIMEVSARLEQFNDIARASLSQMFRPSLANRAIGR</sequence>
<proteinExistence type="predicted"/>
<protein>
    <recommendedName>
        <fullName evidence="3">Conjugal transfer protein TraH</fullName>
    </recommendedName>
</protein>
<evidence type="ECO:0000313" key="1">
    <source>
        <dbReference type="EMBL" id="NKE70172.1"/>
    </source>
</evidence>
<keyword evidence="2" id="KW-1185">Reference proteome</keyword>
<name>A0A7X6DN46_9BACT</name>
<organism evidence="1 2">
    <name type="scientific">Candidatus Manganitrophus noduliformans</name>
    <dbReference type="NCBI Taxonomy" id="2606439"/>
    <lineage>
        <taxon>Bacteria</taxon>
        <taxon>Pseudomonadati</taxon>
        <taxon>Nitrospirota</taxon>
        <taxon>Nitrospiria</taxon>
        <taxon>Candidatus Troglogloeales</taxon>
        <taxon>Candidatus Manganitrophaceae</taxon>
        <taxon>Candidatus Manganitrophus</taxon>
    </lineage>
</organism>
<accession>A0A7X6DN46</accession>
<evidence type="ECO:0000313" key="2">
    <source>
        <dbReference type="Proteomes" id="UP000534783"/>
    </source>
</evidence>